<comment type="subcellular location">
    <subcellularLocation>
        <location evidence="1">Endomembrane system</location>
        <topology evidence="1">Multi-pass membrane protein</topology>
    </subcellularLocation>
</comment>
<dbReference type="InterPro" id="IPR000620">
    <property type="entry name" value="EamA_dom"/>
</dbReference>
<reference evidence="8 9" key="1">
    <citation type="journal article" date="2013" name="Int. J. Syst. Evol. Microbiol.">
        <title>Tumebacillus flagellatus sp. nov., an alpha-amylase/pullulanase-producing bacterium isolated from cassava wastewater.</title>
        <authorList>
            <person name="Wang Q."/>
            <person name="Xie N."/>
            <person name="Qin Y."/>
            <person name="Shen N."/>
            <person name="Zhu J."/>
            <person name="Mi H."/>
            <person name="Huang R."/>
        </authorList>
    </citation>
    <scope>NUCLEOTIDE SEQUENCE [LARGE SCALE GENOMIC DNA]</scope>
    <source>
        <strain evidence="8 9">GST4</strain>
    </source>
</reference>
<dbReference type="eggNOG" id="COG0697">
    <property type="taxonomic scope" value="Bacteria"/>
</dbReference>
<feature type="domain" description="EamA" evidence="7">
    <location>
        <begin position="14"/>
        <end position="154"/>
    </location>
</feature>
<dbReference type="GO" id="GO:0016020">
    <property type="term" value="C:membrane"/>
    <property type="evidence" value="ECO:0007669"/>
    <property type="project" value="UniProtKB-SubCell"/>
</dbReference>
<dbReference type="PANTHER" id="PTHR32322:SF2">
    <property type="entry name" value="EAMA DOMAIN-CONTAINING PROTEIN"/>
    <property type="match status" value="1"/>
</dbReference>
<evidence type="ECO:0000256" key="1">
    <source>
        <dbReference type="ARBA" id="ARBA00004127"/>
    </source>
</evidence>
<evidence type="ECO:0000256" key="6">
    <source>
        <dbReference type="SAM" id="Phobius"/>
    </source>
</evidence>
<dbReference type="STRING" id="1157490.EL26_19675"/>
<keyword evidence="9" id="KW-1185">Reference proteome</keyword>
<dbReference type="Proteomes" id="UP000027931">
    <property type="component" value="Unassembled WGS sequence"/>
</dbReference>
<protein>
    <submittedName>
        <fullName evidence="8">Transporter</fullName>
    </submittedName>
</protein>
<feature type="transmembrane region" description="Helical" evidence="6">
    <location>
        <begin position="259"/>
        <end position="278"/>
    </location>
</feature>
<evidence type="ECO:0000259" key="7">
    <source>
        <dbReference type="Pfam" id="PF00892"/>
    </source>
</evidence>
<name>A0A074M6S1_9BACL</name>
<proteinExistence type="inferred from homology"/>
<comment type="caution">
    <text evidence="8">The sequence shown here is derived from an EMBL/GenBank/DDBJ whole genome shotgun (WGS) entry which is preliminary data.</text>
</comment>
<dbReference type="InterPro" id="IPR037185">
    <property type="entry name" value="EmrE-like"/>
</dbReference>
<dbReference type="SUPFAM" id="SSF103481">
    <property type="entry name" value="Multidrug resistance efflux transporter EmrE"/>
    <property type="match status" value="2"/>
</dbReference>
<evidence type="ECO:0000313" key="9">
    <source>
        <dbReference type="Proteomes" id="UP000027931"/>
    </source>
</evidence>
<evidence type="ECO:0000256" key="5">
    <source>
        <dbReference type="ARBA" id="ARBA00023136"/>
    </source>
</evidence>
<evidence type="ECO:0000313" key="8">
    <source>
        <dbReference type="EMBL" id="KEO81692.1"/>
    </source>
</evidence>
<evidence type="ECO:0000256" key="4">
    <source>
        <dbReference type="ARBA" id="ARBA00022989"/>
    </source>
</evidence>
<dbReference type="InterPro" id="IPR050638">
    <property type="entry name" value="AA-Vitamin_Transporters"/>
</dbReference>
<feature type="transmembrane region" description="Helical" evidence="6">
    <location>
        <begin position="109"/>
        <end position="129"/>
    </location>
</feature>
<keyword evidence="5 6" id="KW-0472">Membrane</keyword>
<feature type="transmembrane region" description="Helical" evidence="6">
    <location>
        <begin position="141"/>
        <end position="159"/>
    </location>
</feature>
<feature type="domain" description="EamA" evidence="7">
    <location>
        <begin position="168"/>
        <end position="300"/>
    </location>
</feature>
<keyword evidence="3 6" id="KW-0812">Transmembrane</keyword>
<feature type="transmembrane region" description="Helical" evidence="6">
    <location>
        <begin position="197"/>
        <end position="217"/>
    </location>
</feature>
<dbReference type="AlphaFoldDB" id="A0A074M6S1"/>
<dbReference type="Pfam" id="PF00892">
    <property type="entry name" value="EamA"/>
    <property type="match status" value="2"/>
</dbReference>
<feature type="transmembrane region" description="Helical" evidence="6">
    <location>
        <begin position="85"/>
        <end position="103"/>
    </location>
</feature>
<organism evidence="8 9">
    <name type="scientific">Tumebacillus flagellatus</name>
    <dbReference type="NCBI Taxonomy" id="1157490"/>
    <lineage>
        <taxon>Bacteria</taxon>
        <taxon>Bacillati</taxon>
        <taxon>Bacillota</taxon>
        <taxon>Bacilli</taxon>
        <taxon>Bacillales</taxon>
        <taxon>Alicyclobacillaceae</taxon>
        <taxon>Tumebacillus</taxon>
    </lineage>
</organism>
<feature type="transmembrane region" description="Helical" evidence="6">
    <location>
        <begin position="165"/>
        <end position="185"/>
    </location>
</feature>
<accession>A0A074M6S1</accession>
<feature type="transmembrane region" description="Helical" evidence="6">
    <location>
        <begin position="223"/>
        <end position="247"/>
    </location>
</feature>
<keyword evidence="4 6" id="KW-1133">Transmembrane helix</keyword>
<feature type="transmembrane region" description="Helical" evidence="6">
    <location>
        <begin position="284"/>
        <end position="302"/>
    </location>
</feature>
<sequence length="311" mass="33728">MRIGGGSEVFKRWKGFAMVLTGGMFWGLSGTVAQKLFVEEGFTPGFLVCIRLVVAGALLLLFASFGEKRRQVFGVWKDHESRIRLVVFGLIGMLGVQYTYFASIEKGNAAAATLLQYLAPLLVVVYQAWLKSKLPSGRETLAVAFALVGTLLLVTNGSWHSLSISTAAVVWGLLSAVGLAFNAIYPSELQRKWESTVILGWAMVVGGAALALINRPWNAVGMHWSWVSAAEVIYVVIFGTLVAFYLFIDSLRYVTSTEASLLSIIEPLVAVLASVFWLKVPLGFYEGIGGVCILVTVAILAVRKAEPKVSD</sequence>
<feature type="transmembrane region" description="Helical" evidence="6">
    <location>
        <begin position="12"/>
        <end position="33"/>
    </location>
</feature>
<evidence type="ECO:0000256" key="3">
    <source>
        <dbReference type="ARBA" id="ARBA00022692"/>
    </source>
</evidence>
<evidence type="ECO:0000256" key="2">
    <source>
        <dbReference type="ARBA" id="ARBA00007362"/>
    </source>
</evidence>
<dbReference type="PANTHER" id="PTHR32322">
    <property type="entry name" value="INNER MEMBRANE TRANSPORTER"/>
    <property type="match status" value="1"/>
</dbReference>
<feature type="transmembrane region" description="Helical" evidence="6">
    <location>
        <begin position="45"/>
        <end position="65"/>
    </location>
</feature>
<comment type="similarity">
    <text evidence="2">Belongs to the EamA transporter family.</text>
</comment>
<dbReference type="EMBL" id="JMIR01000033">
    <property type="protein sequence ID" value="KEO81692.1"/>
    <property type="molecule type" value="Genomic_DNA"/>
</dbReference>
<gene>
    <name evidence="8" type="ORF">EL26_19675</name>
</gene>